<organism evidence="1">
    <name type="scientific">hydrothermal vent metagenome</name>
    <dbReference type="NCBI Taxonomy" id="652676"/>
    <lineage>
        <taxon>unclassified sequences</taxon>
        <taxon>metagenomes</taxon>
        <taxon>ecological metagenomes</taxon>
    </lineage>
</organism>
<protein>
    <submittedName>
        <fullName evidence="1">Uncharacterized protein</fullName>
    </submittedName>
</protein>
<evidence type="ECO:0000313" key="1">
    <source>
        <dbReference type="EMBL" id="VAX25289.1"/>
    </source>
</evidence>
<proteinExistence type="predicted"/>
<dbReference type="InterPro" id="IPR045944">
    <property type="entry name" value="DUF6364"/>
</dbReference>
<accession>A0A3B1C544</accession>
<sequence length="85" mass="9664">MSKTRINVSLDQDLADFAKLFAAENRTSVADMVTQYLLTLKRRAEGEQMENILAHPAFSEAMKEAQARLRAGAAEWHSYDEIFED</sequence>
<dbReference type="AlphaFoldDB" id="A0A3B1C544"/>
<dbReference type="EMBL" id="UOGE01000105">
    <property type="protein sequence ID" value="VAX25289.1"/>
    <property type="molecule type" value="Genomic_DNA"/>
</dbReference>
<reference evidence="1" key="1">
    <citation type="submission" date="2018-06" db="EMBL/GenBank/DDBJ databases">
        <authorList>
            <person name="Zhirakovskaya E."/>
        </authorList>
    </citation>
    <scope>NUCLEOTIDE SEQUENCE</scope>
</reference>
<name>A0A3B1C544_9ZZZZ</name>
<dbReference type="Pfam" id="PF19891">
    <property type="entry name" value="DUF6364"/>
    <property type="match status" value="1"/>
</dbReference>
<gene>
    <name evidence="1" type="ORF">MNBD_NITROSPINAE02-650</name>
</gene>